<keyword evidence="3" id="KW-1185">Reference proteome</keyword>
<feature type="transmembrane region" description="Helical" evidence="1">
    <location>
        <begin position="6"/>
        <end position="23"/>
    </location>
</feature>
<gene>
    <name evidence="2" type="ORF">I551_4213</name>
</gene>
<organism evidence="2 3">
    <name type="scientific">Mycobacterium ulcerans str. Harvey</name>
    <dbReference type="NCBI Taxonomy" id="1299332"/>
    <lineage>
        <taxon>Bacteria</taxon>
        <taxon>Bacillati</taxon>
        <taxon>Actinomycetota</taxon>
        <taxon>Actinomycetes</taxon>
        <taxon>Mycobacteriales</taxon>
        <taxon>Mycobacteriaceae</taxon>
        <taxon>Mycobacterium</taxon>
        <taxon>Mycobacterium ulcerans group</taxon>
    </lineage>
</organism>
<name>A0ABN0QXD3_MYCUL</name>
<evidence type="ECO:0000313" key="2">
    <source>
        <dbReference type="EMBL" id="EUA89322.1"/>
    </source>
</evidence>
<evidence type="ECO:0000256" key="1">
    <source>
        <dbReference type="SAM" id="Phobius"/>
    </source>
</evidence>
<proteinExistence type="predicted"/>
<keyword evidence="1" id="KW-0472">Membrane</keyword>
<accession>A0ABN0QXD3</accession>
<reference evidence="2 3" key="1">
    <citation type="submission" date="2014-01" db="EMBL/GenBank/DDBJ databases">
        <authorList>
            <person name="Dobos K."/>
            <person name="Lenaerts A."/>
            <person name="Ordway D."/>
            <person name="DeGroote M.A."/>
            <person name="Parker T."/>
            <person name="Sizemore C."/>
            <person name="Tallon L.J."/>
            <person name="Sadzewicz L.K."/>
            <person name="Sengamalay N."/>
            <person name="Fraser C.M."/>
            <person name="Hine E."/>
            <person name="Shefchek K.A."/>
            <person name="Das S.P."/>
            <person name="Tettelin H."/>
        </authorList>
    </citation>
    <scope>NUCLEOTIDE SEQUENCE [LARGE SCALE GENOMIC DNA]</scope>
    <source>
        <strain evidence="2 3">Harvey</strain>
    </source>
</reference>
<dbReference type="EMBL" id="JAOL01000122">
    <property type="protein sequence ID" value="EUA89322.1"/>
    <property type="molecule type" value="Genomic_DNA"/>
</dbReference>
<keyword evidence="1" id="KW-0812">Transmembrane</keyword>
<dbReference type="Proteomes" id="UP000020681">
    <property type="component" value="Unassembled WGS sequence"/>
</dbReference>
<comment type="caution">
    <text evidence="2">The sequence shown here is derived from an EMBL/GenBank/DDBJ whole genome shotgun (WGS) entry which is preliminary data.</text>
</comment>
<sequence>MYTAAEYSWFIGCGVALVVYYLLATRGRLAIAPPYHPVGAG</sequence>
<evidence type="ECO:0000313" key="3">
    <source>
        <dbReference type="Proteomes" id="UP000020681"/>
    </source>
</evidence>
<keyword evidence="1" id="KW-1133">Transmembrane helix</keyword>
<protein>
    <submittedName>
        <fullName evidence="2">Allantoin permease domain protein</fullName>
    </submittedName>
</protein>